<feature type="domain" description="SCP" evidence="2">
    <location>
        <begin position="65"/>
        <end position="207"/>
    </location>
</feature>
<dbReference type="InterPro" id="IPR014044">
    <property type="entry name" value="CAP_dom"/>
</dbReference>
<dbReference type="SUPFAM" id="SSF55797">
    <property type="entry name" value="PR-1-like"/>
    <property type="match status" value="1"/>
</dbReference>
<evidence type="ECO:0000256" key="1">
    <source>
        <dbReference type="SAM" id="SignalP"/>
    </source>
</evidence>
<evidence type="ECO:0000259" key="2">
    <source>
        <dbReference type="SMART" id="SM00198"/>
    </source>
</evidence>
<dbReference type="InterPro" id="IPR018244">
    <property type="entry name" value="Allrgn_V5/Tpx1_CS"/>
</dbReference>
<feature type="signal peptide" evidence="1">
    <location>
        <begin position="1"/>
        <end position="26"/>
    </location>
</feature>
<dbReference type="RefSeq" id="XP_044653381.1">
    <property type="nucleotide sequence ID" value="XM_044797446.1"/>
</dbReference>
<dbReference type="Gene3D" id="3.40.33.10">
    <property type="entry name" value="CAP"/>
    <property type="match status" value="1"/>
</dbReference>
<dbReference type="Proteomes" id="UP000825890">
    <property type="component" value="Unassembled WGS sequence"/>
</dbReference>
<dbReference type="GO" id="GO:0005576">
    <property type="term" value="C:extracellular region"/>
    <property type="evidence" value="ECO:0007669"/>
    <property type="project" value="InterPro"/>
</dbReference>
<organism evidence="3 4">
    <name type="scientific">Cercospora kikuchii</name>
    <dbReference type="NCBI Taxonomy" id="84275"/>
    <lineage>
        <taxon>Eukaryota</taxon>
        <taxon>Fungi</taxon>
        <taxon>Dikarya</taxon>
        <taxon>Ascomycota</taxon>
        <taxon>Pezizomycotina</taxon>
        <taxon>Dothideomycetes</taxon>
        <taxon>Dothideomycetidae</taxon>
        <taxon>Mycosphaerellales</taxon>
        <taxon>Mycosphaerellaceae</taxon>
        <taxon>Cercospora</taxon>
    </lineage>
</organism>
<protein>
    <recommendedName>
        <fullName evidence="2">SCP domain-containing protein</fullName>
    </recommendedName>
</protein>
<proteinExistence type="predicted"/>
<evidence type="ECO:0000313" key="4">
    <source>
        <dbReference type="Proteomes" id="UP000825890"/>
    </source>
</evidence>
<name>A0A9P3FDK6_9PEZI</name>
<dbReference type="InterPro" id="IPR001283">
    <property type="entry name" value="CRISP-related"/>
</dbReference>
<gene>
    <name evidence="3" type="ORF">CKM354_000229300</name>
</gene>
<dbReference type="PANTHER" id="PTHR10334">
    <property type="entry name" value="CYSTEINE-RICH SECRETORY PROTEIN-RELATED"/>
    <property type="match status" value="1"/>
</dbReference>
<dbReference type="PRINTS" id="PR00837">
    <property type="entry name" value="V5TPXLIKE"/>
</dbReference>
<dbReference type="EMBL" id="BOLY01000002">
    <property type="protein sequence ID" value="GIZ38894.1"/>
    <property type="molecule type" value="Genomic_DNA"/>
</dbReference>
<dbReference type="InterPro" id="IPR035940">
    <property type="entry name" value="CAP_sf"/>
</dbReference>
<dbReference type="Pfam" id="PF00188">
    <property type="entry name" value="CAP"/>
    <property type="match status" value="1"/>
</dbReference>
<feature type="chain" id="PRO_5040402389" description="SCP domain-containing protein" evidence="1">
    <location>
        <begin position="27"/>
        <end position="228"/>
    </location>
</feature>
<dbReference type="AlphaFoldDB" id="A0A9P3FDK6"/>
<dbReference type="GeneID" id="68287868"/>
<dbReference type="OrthoDB" id="337038at2759"/>
<dbReference type="CDD" id="cd05380">
    <property type="entry name" value="CAP_euk"/>
    <property type="match status" value="1"/>
</dbReference>
<sequence length="228" mass="25644">MRFSSLVGSSAAAAVLVASSASATAAENPHLLAARHHLPHPEPPHHFHHDAVHHALDDAAAGGERYVADVLYHHNVHRRNHSAPDLHYHFALADTAERIARTCNFEHQMQYDGGEYGQNIAAGVPWQGVSFVISDLWYNNEVEYYSRLYGIPDPTFDKKWGHFTQMVWKRTTHVGCYTQHCPNGVENAPGTYDYTVCNYRRQGNIRGQYAKNIGKPRRDHTVHGDRGS</sequence>
<reference evidence="3 4" key="1">
    <citation type="submission" date="2021-01" db="EMBL/GenBank/DDBJ databases">
        <title>Cercospora kikuchii MAFF 305040 whole genome shotgun sequence.</title>
        <authorList>
            <person name="Kashiwa T."/>
            <person name="Suzuki T."/>
        </authorList>
    </citation>
    <scope>NUCLEOTIDE SEQUENCE [LARGE SCALE GENOMIC DNA]</scope>
    <source>
        <strain evidence="3 4">MAFF 305040</strain>
    </source>
</reference>
<comment type="caution">
    <text evidence="3">The sequence shown here is derived from an EMBL/GenBank/DDBJ whole genome shotgun (WGS) entry which is preliminary data.</text>
</comment>
<keyword evidence="1" id="KW-0732">Signal</keyword>
<evidence type="ECO:0000313" key="3">
    <source>
        <dbReference type="EMBL" id="GIZ38894.1"/>
    </source>
</evidence>
<keyword evidence="4" id="KW-1185">Reference proteome</keyword>
<dbReference type="SMART" id="SM00198">
    <property type="entry name" value="SCP"/>
    <property type="match status" value="1"/>
</dbReference>
<accession>A0A9P3FDK6</accession>
<dbReference type="PROSITE" id="PS01009">
    <property type="entry name" value="CRISP_1"/>
    <property type="match status" value="1"/>
</dbReference>